<feature type="transmembrane region" description="Helical" evidence="1">
    <location>
        <begin position="346"/>
        <end position="367"/>
    </location>
</feature>
<keyword evidence="1" id="KW-1133">Transmembrane helix</keyword>
<reference evidence="2 3" key="1">
    <citation type="submission" date="2013-07" db="EMBL/GenBank/DDBJ databases">
        <authorList>
            <person name="Stoco P.H."/>
            <person name="Wagner G."/>
            <person name="Gerber A."/>
            <person name="Zaha A."/>
            <person name="Thompson C."/>
            <person name="Bartholomeu D.C."/>
            <person name="Luckemeyer D.D."/>
            <person name="Bahia D."/>
            <person name="Loreto E."/>
            <person name="Prestes E.B."/>
            <person name="Lima F.M."/>
            <person name="Rodrigues-Luiz G."/>
            <person name="Vallejo G.A."/>
            <person name="Filho J.F."/>
            <person name="Monteiro K.M."/>
            <person name="Tyler K.M."/>
            <person name="de Almeida L.G."/>
            <person name="Ortiz M.F."/>
            <person name="Siervo M.A."/>
            <person name="de Moraes M.H."/>
            <person name="Cunha O.L."/>
            <person name="Mendonca-Neto R."/>
            <person name="Silva R."/>
            <person name="Teixeira S.M."/>
            <person name="Murta S.M."/>
            <person name="Sincero T.C."/>
            <person name="Mendes T.A."/>
            <person name="Urmenyi T.P."/>
            <person name="Silva V.G."/>
            <person name="da Rocha W.D."/>
            <person name="Andersson B."/>
            <person name="Romanha A.J."/>
            <person name="Steindel M."/>
            <person name="de Vasconcelos A.T."/>
            <person name="Grisard E.C."/>
        </authorList>
    </citation>
    <scope>NUCLEOTIDE SEQUENCE [LARGE SCALE GENOMIC DNA]</scope>
    <source>
        <strain evidence="2 3">SC58</strain>
    </source>
</reference>
<keyword evidence="1" id="KW-0812">Transmembrane</keyword>
<sequence length="449" mass="49916">MRTTQRICAAPALLTEYIDVTDGSHVTMRSIQVPTQTPVIAILVQCSYMPLTLQLMFHMSNANGRGSAEHISTECMYLVFFTAHVVLFVILLFLIIPCRPLCTASSATSSAGASEEDGFIDLRSSLNVDSATRIGNANVMKGRADVASKCLVTEEDRLNLAHLDGIQETVTEVETTSAPAFTSSSTRRSFTVCCKFFWTKVRHACSLHLLILYPPLQWLVLACLILRGTFCLLEFIRYRALVEHPESFPEGYIGIVAIFISVASCTAVFLMQQLVCIGWGCAYQRPPTIKLATACLASVITFFAYVFSGSCKGGGFSVIYSSHDKDTNNVSVRCPTIQTVVVACELLGWVINLFQLTSLMATIGRAATTGSPRRRPKFHGELASLYLRYRNMCVPYAMGMILPQVLFIIFSNTLMGLEDQYVEVALREFSQWYPLAFVLIFLRKEPFYF</sequence>
<evidence type="ECO:0000313" key="2">
    <source>
        <dbReference type="EMBL" id="ESL07555.1"/>
    </source>
</evidence>
<feature type="transmembrane region" description="Helical" evidence="1">
    <location>
        <begin position="38"/>
        <end position="57"/>
    </location>
</feature>
<accession>A0A061IZV5</accession>
<keyword evidence="3" id="KW-1185">Reference proteome</keyword>
<proteinExistence type="predicted"/>
<evidence type="ECO:0000313" key="3">
    <source>
        <dbReference type="Proteomes" id="UP000031737"/>
    </source>
</evidence>
<gene>
    <name evidence="2" type="ORF">TRSC58_04754</name>
</gene>
<dbReference type="AlphaFoldDB" id="A0A061IZV5"/>
<comment type="caution">
    <text evidence="2">The sequence shown here is derived from an EMBL/GenBank/DDBJ whole genome shotgun (WGS) entry which is preliminary data.</text>
</comment>
<dbReference type="VEuPathDB" id="TriTrypDB:TRSC58_04754"/>
<evidence type="ECO:0000256" key="1">
    <source>
        <dbReference type="SAM" id="Phobius"/>
    </source>
</evidence>
<dbReference type="OrthoDB" id="267501at2759"/>
<feature type="transmembrane region" description="Helical" evidence="1">
    <location>
        <begin position="393"/>
        <end position="412"/>
    </location>
</feature>
<feature type="transmembrane region" description="Helical" evidence="1">
    <location>
        <begin position="252"/>
        <end position="277"/>
    </location>
</feature>
<keyword evidence="1" id="KW-0472">Membrane</keyword>
<name>A0A061IZV5_TRYRA</name>
<feature type="transmembrane region" description="Helical" evidence="1">
    <location>
        <begin position="77"/>
        <end position="96"/>
    </location>
</feature>
<dbReference type="Proteomes" id="UP000031737">
    <property type="component" value="Unassembled WGS sequence"/>
</dbReference>
<feature type="transmembrane region" description="Helical" evidence="1">
    <location>
        <begin position="218"/>
        <end position="240"/>
    </location>
</feature>
<dbReference type="EMBL" id="AUPL01004754">
    <property type="protein sequence ID" value="ESL07555.1"/>
    <property type="molecule type" value="Genomic_DNA"/>
</dbReference>
<organism evidence="2 3">
    <name type="scientific">Trypanosoma rangeli SC58</name>
    <dbReference type="NCBI Taxonomy" id="429131"/>
    <lineage>
        <taxon>Eukaryota</taxon>
        <taxon>Discoba</taxon>
        <taxon>Euglenozoa</taxon>
        <taxon>Kinetoplastea</taxon>
        <taxon>Metakinetoplastina</taxon>
        <taxon>Trypanosomatida</taxon>
        <taxon>Trypanosomatidae</taxon>
        <taxon>Trypanosoma</taxon>
        <taxon>Herpetosoma</taxon>
    </lineage>
</organism>
<protein>
    <submittedName>
        <fullName evidence="2">Uncharacterized protein</fullName>
    </submittedName>
</protein>
<feature type="transmembrane region" description="Helical" evidence="1">
    <location>
        <begin position="289"/>
        <end position="307"/>
    </location>
</feature>